<sequence length="255" mass="29089">MIERTVNFSRLRWMRCGTCSNEWQANDEWLERFHEGDEPCLKCGTNCESEERPDFWTAQDDPAHGDSVVRDTFWYHTSTHANWPDREFDPTASITDITKRRLQQIRPDGTGLERWAAQQKSKALHLGTYEAAIENMLRRMTDQNDADKQFYLYRVRLRPNTTIEPGVHKERANIAGDVQLAELGEPGVGVLRYVNTFEDPSSISLAVTLDSILAVQMLPIPLTTNPEDPWANAAAARLVMAAALETLDTTPWREV</sequence>
<dbReference type="Proteomes" id="UP001422074">
    <property type="component" value="Unassembled WGS sequence"/>
</dbReference>
<dbReference type="EMBL" id="JBDFRB010000006">
    <property type="protein sequence ID" value="MEN2744636.1"/>
    <property type="molecule type" value="Genomic_DNA"/>
</dbReference>
<keyword evidence="2" id="KW-1185">Reference proteome</keyword>
<organism evidence="1 2">
    <name type="scientific">Sinomonas halotolerans</name>
    <dbReference type="NCBI Taxonomy" id="1644133"/>
    <lineage>
        <taxon>Bacteria</taxon>
        <taxon>Bacillati</taxon>
        <taxon>Actinomycetota</taxon>
        <taxon>Actinomycetes</taxon>
        <taxon>Micrococcales</taxon>
        <taxon>Micrococcaceae</taxon>
        <taxon>Sinomonas</taxon>
    </lineage>
</organism>
<evidence type="ECO:0000313" key="1">
    <source>
        <dbReference type="EMBL" id="MEN2744636.1"/>
    </source>
</evidence>
<protein>
    <submittedName>
        <fullName evidence="1">Uncharacterized protein</fullName>
    </submittedName>
</protein>
<proteinExistence type="predicted"/>
<accession>A0ABU9WZK9</accession>
<evidence type="ECO:0000313" key="2">
    <source>
        <dbReference type="Proteomes" id="UP001422074"/>
    </source>
</evidence>
<comment type="caution">
    <text evidence="1">The sequence shown here is derived from an EMBL/GenBank/DDBJ whole genome shotgun (WGS) entry which is preliminary data.</text>
</comment>
<reference evidence="1 2" key="1">
    <citation type="submission" date="2024-05" db="EMBL/GenBank/DDBJ databases">
        <title>Sinomonas sp. nov., isolated from a waste landfill.</title>
        <authorList>
            <person name="Zhao Y."/>
        </authorList>
    </citation>
    <scope>NUCLEOTIDE SEQUENCE [LARGE SCALE GENOMIC DNA]</scope>
    <source>
        <strain evidence="1 2">CCTCC AB2014300</strain>
    </source>
</reference>
<name>A0ABU9WZK9_9MICC</name>
<gene>
    <name evidence="1" type="ORF">ABCQ75_08780</name>
</gene>
<dbReference type="RefSeq" id="WP_345884803.1">
    <property type="nucleotide sequence ID" value="NZ_JBDFRB010000006.1"/>
</dbReference>